<dbReference type="EMBL" id="KZ271524">
    <property type="protein sequence ID" value="OZC05314.1"/>
    <property type="molecule type" value="Genomic_DNA"/>
</dbReference>
<evidence type="ECO:0000256" key="2">
    <source>
        <dbReference type="SAM" id="MobiDB-lite"/>
    </source>
</evidence>
<protein>
    <recommendedName>
        <fullName evidence="4">EF-hand domain-containing protein</fullName>
    </recommendedName>
</protein>
<evidence type="ECO:0000256" key="3">
    <source>
        <dbReference type="SAM" id="SignalP"/>
    </source>
</evidence>
<sequence length="1055" mass="119589">MYRSWILLATTSIFFSTATLNTSSQYMTHYDLTKDGKIDKRELRTVAYMDHKLPPTISDEIFLKADRNGDKFIDRTEIIAAVRSIQRHVARATSRWLEDHDMDGDGRMNEMELFESIYMEHGLSMEDVNGCFRESDTNKDKYLTSNELVEMLHCSRLLALKEAKELMKIYDTDGDRRLNIREAQMLASLRYDIEPDYATIVFEDVSHRTDHTINELELIDFLTKLREEAAIAALNKLSSLDMNGDEAVSFSELLQGYEKQLKKSVLKKVFSKVDVNKNAHIDPIEFVSLQNLIADKIHLQTIQNDSEQRYSTTTDTTTSLPTLIIFRTPKKPHNKLSSRRRIRRSDSETDKKLMGDDSQPGIKELISNNVYFTTAATAVPRFMESNDKYQKFISNGARLFDTLTDSKHKEEIKRDDIQKTWEKLISGISGSSPSIVQENHKLISNVNKGQMGSSSTTDKNGYAQEQNGALSNNPSVAYMKKFEKFFDFLEKAFKKVSAAVKENDEKQNNEKQAQFSESPLKSINIFKHMSPIDSISNTGPNEIEKTTNVTEIPIFAPTTTTKKMIKRGNRKNANYKKNRNEENLIVHTPVDTSKYKTVASEKFIGLFDAPSLQLDNEIVQETKEVKMIAYGANSREGQERSTEESDQEKIVDEDDCTLENVTTLRSDSSDSDDASEQKNRPIKKNKCIIQAQRSNEATDIEPLQKASKVKKAKSNKKSKNQKKGRRKLEGKSSSKADSLEHETTPAFLDDVEKENNLFKMENKSSSISHKINSEKNNDELTEMFPEAEGEEESGELSDERASTKHIHFNESSEQESADKNAKSTMQHFDSELNEKSINLTDKPIHSGSDSTNIEKIPAKTKENKLLSHKTVHLKEYKLVDESGLPEKESRNNQFSEPNFMFSIKENITEKNAQEMYLHSKTADSQLLKSQNSSSEQMEWETVSGEYQDILNNSTEDKVSDEAINRILNAVFSKIYQTSMASKIEKSGNQIRMMDSKKRKSTMNSCSTTTNPCSTTTNPCSTTTNPCSTTTDPCSTTTNPCSTTTNPCSTTTNPCS</sequence>
<feature type="region of interest" description="Disordered" evidence="2">
    <location>
        <begin position="630"/>
        <end position="750"/>
    </location>
</feature>
<dbReference type="GO" id="GO:0005509">
    <property type="term" value="F:calcium ion binding"/>
    <property type="evidence" value="ECO:0007669"/>
    <property type="project" value="InterPro"/>
</dbReference>
<evidence type="ECO:0000313" key="6">
    <source>
        <dbReference type="Proteomes" id="UP000242913"/>
    </source>
</evidence>
<organism evidence="5 6">
    <name type="scientific">Onchocerca flexuosa</name>
    <dbReference type="NCBI Taxonomy" id="387005"/>
    <lineage>
        <taxon>Eukaryota</taxon>
        <taxon>Metazoa</taxon>
        <taxon>Ecdysozoa</taxon>
        <taxon>Nematoda</taxon>
        <taxon>Chromadorea</taxon>
        <taxon>Rhabditida</taxon>
        <taxon>Spirurina</taxon>
        <taxon>Spiruromorpha</taxon>
        <taxon>Filarioidea</taxon>
        <taxon>Onchocercidae</taxon>
        <taxon>Onchocerca</taxon>
    </lineage>
</organism>
<proteinExistence type="predicted"/>
<keyword evidence="1" id="KW-0106">Calcium</keyword>
<accession>A0A238BJV8</accession>
<feature type="region of interest" description="Disordered" evidence="2">
    <location>
        <begin position="332"/>
        <end position="359"/>
    </location>
</feature>
<name>A0A238BJV8_9BILA</name>
<feature type="compositionally biased region" description="Basic residues" evidence="2">
    <location>
        <begin position="707"/>
        <end position="726"/>
    </location>
</feature>
<evidence type="ECO:0000259" key="4">
    <source>
        <dbReference type="PROSITE" id="PS50222"/>
    </source>
</evidence>
<feature type="signal peptide" evidence="3">
    <location>
        <begin position="1"/>
        <end position="18"/>
    </location>
</feature>
<keyword evidence="3" id="KW-0732">Signal</keyword>
<feature type="domain" description="EF-hand" evidence="4">
    <location>
        <begin position="123"/>
        <end position="158"/>
    </location>
</feature>
<feature type="region of interest" description="Disordered" evidence="2">
    <location>
        <begin position="833"/>
        <end position="854"/>
    </location>
</feature>
<dbReference type="PROSITE" id="PS00018">
    <property type="entry name" value="EF_HAND_1"/>
    <property type="match status" value="2"/>
</dbReference>
<evidence type="ECO:0000256" key="1">
    <source>
        <dbReference type="ARBA" id="ARBA00022837"/>
    </source>
</evidence>
<dbReference type="Pfam" id="PF13202">
    <property type="entry name" value="EF-hand_5"/>
    <property type="match status" value="1"/>
</dbReference>
<dbReference type="AlphaFoldDB" id="A0A238BJV8"/>
<feature type="compositionally biased region" description="Basic and acidic residues" evidence="2">
    <location>
        <begin position="636"/>
        <end position="650"/>
    </location>
</feature>
<dbReference type="InterPro" id="IPR002048">
    <property type="entry name" value="EF_hand_dom"/>
</dbReference>
<evidence type="ECO:0000313" key="5">
    <source>
        <dbReference type="EMBL" id="OZC05314.1"/>
    </source>
</evidence>
<feature type="compositionally biased region" description="Basic residues" evidence="2">
    <location>
        <begin position="332"/>
        <end position="343"/>
    </location>
</feature>
<dbReference type="OrthoDB" id="5877777at2759"/>
<feature type="domain" description="EF-hand" evidence="4">
    <location>
        <begin position="53"/>
        <end position="88"/>
    </location>
</feature>
<feature type="region of interest" description="Disordered" evidence="2">
    <location>
        <begin position="446"/>
        <end position="470"/>
    </location>
</feature>
<dbReference type="SMART" id="SM00054">
    <property type="entry name" value="EFh"/>
    <property type="match status" value="6"/>
</dbReference>
<feature type="compositionally biased region" description="Basic and acidic residues" evidence="2">
    <location>
        <begin position="344"/>
        <end position="355"/>
    </location>
</feature>
<feature type="chain" id="PRO_5013189692" description="EF-hand domain-containing protein" evidence="3">
    <location>
        <begin position="19"/>
        <end position="1055"/>
    </location>
</feature>
<dbReference type="InterPro" id="IPR011992">
    <property type="entry name" value="EF-hand-dom_pair"/>
</dbReference>
<dbReference type="InterPro" id="IPR018247">
    <property type="entry name" value="EF_Hand_1_Ca_BS"/>
</dbReference>
<dbReference type="Gene3D" id="1.10.238.10">
    <property type="entry name" value="EF-hand"/>
    <property type="match status" value="3"/>
</dbReference>
<dbReference type="Proteomes" id="UP000242913">
    <property type="component" value="Unassembled WGS sequence"/>
</dbReference>
<feature type="domain" description="EF-hand" evidence="4">
    <location>
        <begin position="261"/>
        <end position="296"/>
    </location>
</feature>
<feature type="compositionally biased region" description="Basic and acidic residues" evidence="2">
    <location>
        <begin position="727"/>
        <end position="743"/>
    </location>
</feature>
<dbReference type="SUPFAM" id="SSF47473">
    <property type="entry name" value="EF-hand"/>
    <property type="match status" value="2"/>
</dbReference>
<keyword evidence="6" id="KW-1185">Reference proteome</keyword>
<reference evidence="5 6" key="1">
    <citation type="submission" date="2015-12" db="EMBL/GenBank/DDBJ databases">
        <title>Draft genome of the nematode, Onchocerca flexuosa.</title>
        <authorList>
            <person name="Mitreva M."/>
        </authorList>
    </citation>
    <scope>NUCLEOTIDE SEQUENCE [LARGE SCALE GENOMIC DNA]</scope>
    <source>
        <strain evidence="5">Red Deer</strain>
    </source>
</reference>
<dbReference type="PROSITE" id="PS50222">
    <property type="entry name" value="EF_HAND_2"/>
    <property type="match status" value="3"/>
</dbReference>
<feature type="non-terminal residue" evidence="5">
    <location>
        <position position="1055"/>
    </location>
</feature>
<gene>
    <name evidence="5" type="ORF">X798_07750</name>
</gene>